<evidence type="ECO:0000313" key="5">
    <source>
        <dbReference type="Proteomes" id="UP000242525"/>
    </source>
</evidence>
<dbReference type="PANTHER" id="PTHR47431">
    <property type="entry name" value="ZN(II)2CYS6 TRANSCRIPTION FACTOR (EUROFUNG)-RELATED"/>
    <property type="match status" value="1"/>
</dbReference>
<dbReference type="GO" id="GO:0008270">
    <property type="term" value="F:zinc ion binding"/>
    <property type="evidence" value="ECO:0007669"/>
    <property type="project" value="InterPro"/>
</dbReference>
<dbReference type="SMART" id="SM00066">
    <property type="entry name" value="GAL4"/>
    <property type="match status" value="1"/>
</dbReference>
<evidence type="ECO:0000256" key="1">
    <source>
        <dbReference type="SAM" id="Coils"/>
    </source>
</evidence>
<dbReference type="STRING" id="1173061.A0A0J9X6V4"/>
<name>A0A0J9X6V4_GEOCN</name>
<dbReference type="PROSITE" id="PS00463">
    <property type="entry name" value="ZN2_CY6_FUNGAL_1"/>
    <property type="match status" value="1"/>
</dbReference>
<feature type="compositionally biased region" description="Low complexity" evidence="2">
    <location>
        <begin position="76"/>
        <end position="96"/>
    </location>
</feature>
<evidence type="ECO:0000313" key="4">
    <source>
        <dbReference type="EMBL" id="CDO52525.1"/>
    </source>
</evidence>
<protein>
    <recommendedName>
        <fullName evidence="3">Zn(2)-C6 fungal-type domain-containing protein</fullName>
    </recommendedName>
</protein>
<dbReference type="Proteomes" id="UP000242525">
    <property type="component" value="Unassembled WGS sequence"/>
</dbReference>
<dbReference type="Pfam" id="PF00172">
    <property type="entry name" value="Zn_clus"/>
    <property type="match status" value="1"/>
</dbReference>
<feature type="coiled-coil region" evidence="1">
    <location>
        <begin position="246"/>
        <end position="273"/>
    </location>
</feature>
<feature type="domain" description="Zn(2)-C6 fungal-type" evidence="3">
    <location>
        <begin position="21"/>
        <end position="50"/>
    </location>
</feature>
<dbReference type="Gene3D" id="4.10.240.10">
    <property type="entry name" value="Zn(2)-C6 fungal-type DNA-binding domain"/>
    <property type="match status" value="1"/>
</dbReference>
<dbReference type="GO" id="GO:0000981">
    <property type="term" value="F:DNA-binding transcription factor activity, RNA polymerase II-specific"/>
    <property type="evidence" value="ECO:0007669"/>
    <property type="project" value="InterPro"/>
</dbReference>
<dbReference type="CDD" id="cd00067">
    <property type="entry name" value="GAL4"/>
    <property type="match status" value="1"/>
</dbReference>
<dbReference type="SUPFAM" id="SSF57701">
    <property type="entry name" value="Zn2/Cys6 DNA-binding domain"/>
    <property type="match status" value="1"/>
</dbReference>
<accession>A0A0J9X6V4</accession>
<evidence type="ECO:0000256" key="2">
    <source>
        <dbReference type="SAM" id="MobiDB-lite"/>
    </source>
</evidence>
<reference evidence="4" key="1">
    <citation type="submission" date="2014-03" db="EMBL/GenBank/DDBJ databases">
        <authorList>
            <person name="Casaregola S."/>
        </authorList>
    </citation>
    <scope>NUCLEOTIDE SEQUENCE [LARGE SCALE GENOMIC DNA]</scope>
    <source>
        <strain evidence="4">CLIB 918</strain>
    </source>
</reference>
<organism evidence="4 5">
    <name type="scientific">Geotrichum candidum</name>
    <name type="common">Oospora lactis</name>
    <name type="synonym">Dipodascus geotrichum</name>
    <dbReference type="NCBI Taxonomy" id="1173061"/>
    <lineage>
        <taxon>Eukaryota</taxon>
        <taxon>Fungi</taxon>
        <taxon>Dikarya</taxon>
        <taxon>Ascomycota</taxon>
        <taxon>Saccharomycotina</taxon>
        <taxon>Dipodascomycetes</taxon>
        <taxon>Dipodascales</taxon>
        <taxon>Dipodascaceae</taxon>
        <taxon>Geotrichum</taxon>
    </lineage>
</organism>
<dbReference type="PROSITE" id="PS50048">
    <property type="entry name" value="ZN2_CY6_FUNGAL_2"/>
    <property type="match status" value="1"/>
</dbReference>
<sequence>MSTIDQKQQPPKPVRTVSRRACLNCRERKIKCDGVEVCRNCKQLGLKCIFVKSRRGGRRNRVKPPAQEHPAEVLGPSQQLQQPDQQQLSPPQQQQQHNYKFHYNHPPTSFEAIVSPGLLQPTFTTFDSKGATSATDAAAPGLPNISPFQILHPPLGSSSSSLLVADNNNDNMNNNNNDHTNNHNNKGPSLSSYGFAQPQPLPQRQEQPIPPQDPLSLNTSVDHQVQPPVKRVKLESDNETSQQTIIQDLQSSIDNLQTQINQLRNLSNMASLASKSSSDPTTNAALVMPAAAWHWCEVPGAPNCEFDMPSPEITAFLIDLYYEYFHANHSFLLPKSIAVNRISLGSDYPIFFAMCSVSCRFLSTDPEKCKQIKVCKYHKDPMYWIDLFEKHRARLDTTALIKGLLLIGLSFSSGKNSKRSTEISNQIYDLCRWNNFERRFSRNSEVANVTNPSIVDSFSKTQLIYRESLIRTVWEAWRFRVQVAIFNDDPSMLPPFNGDKCLPVSDLIYENELKDWKFTRFFWSDLDAELLNEITEDPANGSSTQSNTFFSKGFSDLSNMSLEEREYTIYSGSCMNIVCVNLLSLVFKHRRSMNQSTLNTLENRLRMLYAKLPPVEKCRDYKGCYLISHEALYAAALVLHQDQALSLMAFFHKNTTLPGIMASEYFSNGVSSIGLRDSAYLRRVLKMPEEHSAKARRSYIVCQWAVHCLFKLVNGPFPSNRLLDDYWKHLSPVTGFLLQYAIIVVGSELVLQKIVQTMDNKQNTLSPVDETDLEYPSFLVTESSNSINYNHEIPSPASTDSDATFVGPLVGRYGTIENSTQKLRLFESMEEAMSTVWERIQEYRETNQWILDRAFNYEAQ</sequence>
<feature type="compositionally biased region" description="Low complexity" evidence="2">
    <location>
        <begin position="159"/>
        <end position="185"/>
    </location>
</feature>
<dbReference type="InterPro" id="IPR001138">
    <property type="entry name" value="Zn2Cys6_DnaBD"/>
</dbReference>
<dbReference type="InterPro" id="IPR036864">
    <property type="entry name" value="Zn2-C6_fun-type_DNA-bd_sf"/>
</dbReference>
<feature type="region of interest" description="Disordered" evidence="2">
    <location>
        <begin position="55"/>
        <end position="96"/>
    </location>
</feature>
<keyword evidence="1" id="KW-0175">Coiled coil</keyword>
<proteinExistence type="predicted"/>
<dbReference type="AlphaFoldDB" id="A0A0J9X6V4"/>
<gene>
    <name evidence="4" type="ORF">BN980_GECA03s03354g</name>
</gene>
<feature type="region of interest" description="Disordered" evidence="2">
    <location>
        <begin position="159"/>
        <end position="220"/>
    </location>
</feature>
<dbReference type="OrthoDB" id="4089074at2759"/>
<dbReference type="PANTHER" id="PTHR47431:SF1">
    <property type="entry name" value="ZN(II)2CYS6 TRANSCRIPTION FACTOR (EUROFUNG)"/>
    <property type="match status" value="1"/>
</dbReference>
<dbReference type="EMBL" id="CCBN010000003">
    <property type="protein sequence ID" value="CDO52525.1"/>
    <property type="molecule type" value="Genomic_DNA"/>
</dbReference>
<keyword evidence="5" id="KW-1185">Reference proteome</keyword>
<evidence type="ECO:0000259" key="3">
    <source>
        <dbReference type="PROSITE" id="PS50048"/>
    </source>
</evidence>
<comment type="caution">
    <text evidence="4">The sequence shown here is derived from an EMBL/GenBank/DDBJ whole genome shotgun (WGS) entry which is preliminary data.</text>
</comment>